<dbReference type="AlphaFoldDB" id="A0A4R2GFC1"/>
<evidence type="ECO:0000256" key="2">
    <source>
        <dbReference type="ARBA" id="ARBA00022679"/>
    </source>
</evidence>
<keyword evidence="2" id="KW-0808">Transferase</keyword>
<evidence type="ECO:0000256" key="3">
    <source>
        <dbReference type="ARBA" id="ARBA00023180"/>
    </source>
</evidence>
<name>A0A4R2GFC1_9BACT</name>
<evidence type="ECO:0000256" key="1">
    <source>
        <dbReference type="ARBA" id="ARBA00022676"/>
    </source>
</evidence>
<comment type="caution">
    <text evidence="5">The sequence shown here is derived from an EMBL/GenBank/DDBJ whole genome shotgun (WGS) entry which is preliminary data.</text>
</comment>
<dbReference type="PANTHER" id="PTHR20961">
    <property type="entry name" value="GLYCOSYLTRANSFERASE"/>
    <property type="match status" value="1"/>
</dbReference>
<reference evidence="5 6" key="1">
    <citation type="submission" date="2019-03" db="EMBL/GenBank/DDBJ databases">
        <title>Genomic Encyclopedia of Type Strains, Phase IV (KMG-IV): sequencing the most valuable type-strain genomes for metagenomic binning, comparative biology and taxonomic classification.</title>
        <authorList>
            <person name="Goeker M."/>
        </authorList>
    </citation>
    <scope>NUCLEOTIDE SEQUENCE [LARGE SCALE GENOMIC DNA]</scope>
    <source>
        <strain evidence="5 6">DSM 24179</strain>
    </source>
</reference>
<evidence type="ECO:0000313" key="5">
    <source>
        <dbReference type="EMBL" id="TCO06895.1"/>
    </source>
</evidence>
<dbReference type="Proteomes" id="UP000295221">
    <property type="component" value="Unassembled WGS sequence"/>
</dbReference>
<gene>
    <name evidence="5" type="ORF">EV194_11111</name>
</gene>
<dbReference type="Pfam" id="PF04577">
    <property type="entry name" value="Glyco_transf_61"/>
    <property type="match status" value="1"/>
</dbReference>
<sequence>MVTLKKILNNKNKIVANLMNLVTLYKTTTGEIMPDEIIEDFHENSRSNPSKIRIYNNVKVWHQYSVIEKYNILSIHSFVNSWDLREHVKNKLFRNYLCIDIKGYACSIDTPFSKNNYYHLFIESIPRLWFLRNSFFLDKIITLLLPYKRNEKLELLFKAFNKNIEIKYLPEFIRAKCEYYIELPFLSKSPDDFDLNSGAYFPESYRVWFKNHFGSILRAELPKIKPFRKIYISRQDASVRKFTNDEEISDVLLRRYDIETVIPGKLSLNEQAELFHNSYFIISPHGAGLTNLIWCQNKGGALLEIFSSKLVSSYRGFELHAKRLNFFYDSITLNGSTRNENVVVNTDLLCEKIDVMLDKLDQNSQLNQ</sequence>
<evidence type="ECO:0000313" key="6">
    <source>
        <dbReference type="Proteomes" id="UP000295221"/>
    </source>
</evidence>
<accession>A0A4R2GFC1</accession>
<proteinExistence type="predicted"/>
<dbReference type="GO" id="GO:0016757">
    <property type="term" value="F:glycosyltransferase activity"/>
    <property type="evidence" value="ECO:0007669"/>
    <property type="project" value="UniProtKB-KW"/>
</dbReference>
<protein>
    <submittedName>
        <fullName evidence="5">Uncharacterized protein DUF563</fullName>
    </submittedName>
</protein>
<feature type="domain" description="Glycosyltransferase 61 catalytic" evidence="4">
    <location>
        <begin position="117"/>
        <end position="298"/>
    </location>
</feature>
<keyword evidence="6" id="KW-1185">Reference proteome</keyword>
<organism evidence="5 6">
    <name type="scientific">Natronoflexus pectinivorans</name>
    <dbReference type="NCBI Taxonomy" id="682526"/>
    <lineage>
        <taxon>Bacteria</taxon>
        <taxon>Pseudomonadati</taxon>
        <taxon>Bacteroidota</taxon>
        <taxon>Bacteroidia</taxon>
        <taxon>Marinilabiliales</taxon>
        <taxon>Marinilabiliaceae</taxon>
        <taxon>Natronoflexus</taxon>
    </lineage>
</organism>
<keyword evidence="1" id="KW-0328">Glycosyltransferase</keyword>
<dbReference type="InterPro" id="IPR007657">
    <property type="entry name" value="Glycosyltransferase_61"/>
</dbReference>
<dbReference type="InterPro" id="IPR049625">
    <property type="entry name" value="Glyco_transf_61_cat"/>
</dbReference>
<evidence type="ECO:0000259" key="4">
    <source>
        <dbReference type="Pfam" id="PF04577"/>
    </source>
</evidence>
<keyword evidence="3" id="KW-0325">Glycoprotein</keyword>
<dbReference type="EMBL" id="SLWK01000011">
    <property type="protein sequence ID" value="TCO06895.1"/>
    <property type="molecule type" value="Genomic_DNA"/>
</dbReference>